<dbReference type="InterPro" id="IPR012338">
    <property type="entry name" value="Beta-lactam/transpept-like"/>
</dbReference>
<dbReference type="InterPro" id="IPR050789">
    <property type="entry name" value="Diverse_Enzym_Activities"/>
</dbReference>
<dbReference type="PANTHER" id="PTHR43283:SF7">
    <property type="entry name" value="BETA-LACTAMASE-RELATED DOMAIN-CONTAINING PROTEIN"/>
    <property type="match status" value="1"/>
</dbReference>
<name>A0ABU1W3K8_9GAMM</name>
<dbReference type="Pfam" id="PF00144">
    <property type="entry name" value="Beta-lactamase"/>
    <property type="match status" value="1"/>
</dbReference>
<feature type="chain" id="PRO_5046589293" evidence="1">
    <location>
        <begin position="23"/>
        <end position="370"/>
    </location>
</feature>
<dbReference type="InterPro" id="IPR001466">
    <property type="entry name" value="Beta-lactam-related"/>
</dbReference>
<organism evidence="3 4">
    <name type="scientific">Rheinheimera soli</name>
    <dbReference type="NCBI Taxonomy" id="443616"/>
    <lineage>
        <taxon>Bacteria</taxon>
        <taxon>Pseudomonadati</taxon>
        <taxon>Pseudomonadota</taxon>
        <taxon>Gammaproteobacteria</taxon>
        <taxon>Chromatiales</taxon>
        <taxon>Chromatiaceae</taxon>
        <taxon>Rheinheimera</taxon>
    </lineage>
</organism>
<reference evidence="3 4" key="1">
    <citation type="submission" date="2023-07" db="EMBL/GenBank/DDBJ databases">
        <title>Sorghum-associated microbial communities from plants grown in Nebraska, USA.</title>
        <authorList>
            <person name="Schachtman D."/>
        </authorList>
    </citation>
    <scope>NUCLEOTIDE SEQUENCE [LARGE SCALE GENOMIC DNA]</scope>
    <source>
        <strain evidence="3 4">4138</strain>
    </source>
</reference>
<dbReference type="EMBL" id="JAVDWR010000018">
    <property type="protein sequence ID" value="MDR7122562.1"/>
    <property type="molecule type" value="Genomic_DNA"/>
</dbReference>
<evidence type="ECO:0000313" key="4">
    <source>
        <dbReference type="Proteomes" id="UP001257909"/>
    </source>
</evidence>
<evidence type="ECO:0000256" key="1">
    <source>
        <dbReference type="SAM" id="SignalP"/>
    </source>
</evidence>
<keyword evidence="4" id="KW-1185">Reference proteome</keyword>
<comment type="caution">
    <text evidence="3">The sequence shown here is derived from an EMBL/GenBank/DDBJ whole genome shotgun (WGS) entry which is preliminary data.</text>
</comment>
<dbReference type="PROSITE" id="PS51257">
    <property type="entry name" value="PROKAR_LIPOPROTEIN"/>
    <property type="match status" value="1"/>
</dbReference>
<evidence type="ECO:0000313" key="3">
    <source>
        <dbReference type="EMBL" id="MDR7122562.1"/>
    </source>
</evidence>
<sequence length="370" mass="40400">MFKAVLNIFALVLLSGCGGGSSDNTTPTISPPTGNRVVWEVTAGNSWQSSTAEAEHFNRTTLNQAFQDGQNLASLYAMVVVRNGLLVGEAYYHGKTGSDLLQTRSVTKTVMMLLIGKAISQGHIQSVEQPITDFLSDDYATLLTDKADIRIRHLLTMTSGISWDESTTAGYNNWVLSADPTRYVLQRTMSSVAGTSFNYNSAAVHLLSVILQKATAMSTSDYAQQELFDPLGISNVGWELLEDGYINGGAGLTIRARDLAKIGLLLQQQGRWQQQQLIPANWLQLAASPHSTARNQLSNLNLTNYGYLWWLGNISGQQAQLAWGFGGQFILTLPEKNLTLVLLQNHSSGTSTQQQQQGMQLLQQVLTSAL</sequence>
<dbReference type="PANTHER" id="PTHR43283">
    <property type="entry name" value="BETA-LACTAMASE-RELATED"/>
    <property type="match status" value="1"/>
</dbReference>
<dbReference type="Gene3D" id="3.40.710.10">
    <property type="entry name" value="DD-peptidase/beta-lactamase superfamily"/>
    <property type="match status" value="1"/>
</dbReference>
<feature type="domain" description="Beta-lactamase-related" evidence="2">
    <location>
        <begin position="67"/>
        <end position="350"/>
    </location>
</feature>
<keyword evidence="1" id="KW-0732">Signal</keyword>
<gene>
    <name evidence="3" type="ORF">J2W69_003537</name>
</gene>
<evidence type="ECO:0000259" key="2">
    <source>
        <dbReference type="Pfam" id="PF00144"/>
    </source>
</evidence>
<dbReference type="RefSeq" id="WP_310280877.1">
    <property type="nucleotide sequence ID" value="NZ_JAVDWR010000018.1"/>
</dbReference>
<dbReference type="SUPFAM" id="SSF56601">
    <property type="entry name" value="beta-lactamase/transpeptidase-like"/>
    <property type="match status" value="1"/>
</dbReference>
<proteinExistence type="predicted"/>
<feature type="signal peptide" evidence="1">
    <location>
        <begin position="1"/>
        <end position="22"/>
    </location>
</feature>
<dbReference type="Proteomes" id="UP001257909">
    <property type="component" value="Unassembled WGS sequence"/>
</dbReference>
<protein>
    <submittedName>
        <fullName evidence="3">CubicO group peptidase (Beta-lactamase class C family)</fullName>
    </submittedName>
</protein>
<accession>A0ABU1W3K8</accession>